<accession>A0A0G0UR34</accession>
<dbReference type="AlphaFoldDB" id="A0A0G0UR34"/>
<evidence type="ECO:0000256" key="3">
    <source>
        <dbReference type="SAM" id="SignalP"/>
    </source>
</evidence>
<dbReference type="Proteomes" id="UP000034190">
    <property type="component" value="Unassembled WGS sequence"/>
</dbReference>
<feature type="non-terminal residue" evidence="4">
    <location>
        <position position="1"/>
    </location>
</feature>
<gene>
    <name evidence="4" type="ORF">UU43_C0013G0009</name>
</gene>
<evidence type="ECO:0000256" key="2">
    <source>
        <dbReference type="SAM" id="MobiDB-lite"/>
    </source>
</evidence>
<dbReference type="EMBL" id="LCAP01000013">
    <property type="protein sequence ID" value="KKR91203.1"/>
    <property type="molecule type" value="Genomic_DNA"/>
</dbReference>
<feature type="region of interest" description="Disordered" evidence="2">
    <location>
        <begin position="32"/>
        <end position="118"/>
    </location>
</feature>
<feature type="signal peptide" evidence="3">
    <location>
        <begin position="1"/>
        <end position="27"/>
    </location>
</feature>
<evidence type="ECO:0000256" key="1">
    <source>
        <dbReference type="SAM" id="Coils"/>
    </source>
</evidence>
<feature type="coiled-coil region" evidence="1">
    <location>
        <begin position="256"/>
        <end position="324"/>
    </location>
</feature>
<sequence>MIKKIFNFVSFLVISSLVLSVPLTVLAQDAGTIPPPGDSSGGFQQPMQQPSSGGSFGSFQQPMDSQQYQQPMTGTQQQPMTNNYQNQNFQQPTGNFGQQQPMSGTQQQPYSGQNSGNTASCMVNGVNMPGGCDQWNQSMGTSGQGQMGGQEGQGMMGGQQGQFGGPQQGMMGQDGQQSGQFGPSDEQMEKMEKMREAQEKKMRIKGLQQAKKGMTQFLKALKNVQVKVAKFEKQGISVSADIKSKIDEAVATIEAIINATEMTDEIQEKMESMQEMGDVMQDIMPKLEMMSRLPQMIKKAQTEIKRLEKAYASAAKKATRAKVDVSSVLGNWQAAIDELKNNLAAAASGQFEEGEDPMQSIGEGVFENLENAWKYDQIIRMALDVKRNLRNVESMLKKYEKNIARLEKKGEDMMEVKEVLAMMKEKYAEVKDIAWDKLEPEEIEDFMSGLDGYMEMQQQMEEMLNLSGPSMFEQQMKQGPAKEDKMPGMNVPNFGQLMKANEDAQNQFVQQWSVTEEKLLAQFDADKVAKLKRLSALLEAAKKEVAALNEAGMGVPSDLLAALGFSSVSSVAVK</sequence>
<feature type="compositionally biased region" description="Low complexity" evidence="2">
    <location>
        <begin position="97"/>
        <end position="109"/>
    </location>
</feature>
<comment type="caution">
    <text evidence="4">The sequence shown here is derived from an EMBL/GenBank/DDBJ whole genome shotgun (WGS) entry which is preliminary data.</text>
</comment>
<keyword evidence="3" id="KW-0732">Signal</keyword>
<proteinExistence type="predicted"/>
<reference evidence="4 5" key="1">
    <citation type="journal article" date="2015" name="Nature">
        <title>rRNA introns, odd ribosomes, and small enigmatic genomes across a large radiation of phyla.</title>
        <authorList>
            <person name="Brown C.T."/>
            <person name="Hug L.A."/>
            <person name="Thomas B.C."/>
            <person name="Sharon I."/>
            <person name="Castelle C.J."/>
            <person name="Singh A."/>
            <person name="Wilkins M.J."/>
            <person name="Williams K.H."/>
            <person name="Banfield J.F."/>
        </authorList>
    </citation>
    <scope>NUCLEOTIDE SEQUENCE [LARGE SCALE GENOMIC DNA]</scope>
</reference>
<feature type="coiled-coil region" evidence="1">
    <location>
        <begin position="382"/>
        <end position="416"/>
    </location>
</feature>
<feature type="compositionally biased region" description="Polar residues" evidence="2">
    <location>
        <begin position="82"/>
        <end position="96"/>
    </location>
</feature>
<evidence type="ECO:0000313" key="4">
    <source>
        <dbReference type="EMBL" id="KKR91203.1"/>
    </source>
</evidence>
<keyword evidence="1" id="KW-0175">Coiled coil</keyword>
<name>A0A0G0UR34_9BACT</name>
<organism evidence="4 5">
    <name type="scientific">Candidatus Falkowbacteria bacterium GW2011_GWA2_41_14</name>
    <dbReference type="NCBI Taxonomy" id="1618635"/>
    <lineage>
        <taxon>Bacteria</taxon>
        <taxon>Candidatus Falkowiibacteriota</taxon>
    </lineage>
</organism>
<evidence type="ECO:0000313" key="5">
    <source>
        <dbReference type="Proteomes" id="UP000034190"/>
    </source>
</evidence>
<feature type="compositionally biased region" description="Low complexity" evidence="2">
    <location>
        <begin position="41"/>
        <end position="81"/>
    </location>
</feature>
<feature type="chain" id="PRO_5002534747" evidence="3">
    <location>
        <begin position="28"/>
        <end position="574"/>
    </location>
</feature>
<protein>
    <submittedName>
        <fullName evidence="4">Putative membrane protein</fullName>
    </submittedName>
</protein>